<dbReference type="InterPro" id="IPR024964">
    <property type="entry name" value="CTLH/CRA"/>
</dbReference>
<evidence type="ECO:0000256" key="2">
    <source>
        <dbReference type="ARBA" id="ARBA00022490"/>
    </source>
</evidence>
<evidence type="ECO:0000256" key="5">
    <source>
        <dbReference type="ARBA" id="ARBA00022833"/>
    </source>
</evidence>
<evidence type="ECO:0000256" key="1">
    <source>
        <dbReference type="ARBA" id="ARBA00004496"/>
    </source>
</evidence>
<gene>
    <name evidence="8" type="ORF">NSK_007687</name>
</gene>
<feature type="region of interest" description="Disordered" evidence="6">
    <location>
        <begin position="197"/>
        <end position="218"/>
    </location>
</feature>
<keyword evidence="3" id="KW-0479">Metal-binding</keyword>
<proteinExistence type="predicted"/>
<dbReference type="EMBL" id="SDOX01000145">
    <property type="protein sequence ID" value="TFJ81044.1"/>
    <property type="molecule type" value="Genomic_DNA"/>
</dbReference>
<dbReference type="InterPro" id="IPR045098">
    <property type="entry name" value="Fyv10_fam"/>
</dbReference>
<dbReference type="FunFam" id="3.30.40.10:FF:000143">
    <property type="entry name" value="Regulator of gluconeogenesis Rmd5"/>
    <property type="match status" value="1"/>
</dbReference>
<dbReference type="GO" id="GO:0004842">
    <property type="term" value="F:ubiquitin-protein transferase activity"/>
    <property type="evidence" value="ECO:0007669"/>
    <property type="project" value="InterPro"/>
</dbReference>
<dbReference type="Gene3D" id="3.30.40.10">
    <property type="entry name" value="Zinc/RING finger domain, C3HC4 (zinc finger)"/>
    <property type="match status" value="1"/>
</dbReference>
<dbReference type="Proteomes" id="UP000355283">
    <property type="component" value="Unassembled WGS sequence"/>
</dbReference>
<dbReference type="PROSITE" id="PS50896">
    <property type="entry name" value="LISH"/>
    <property type="match status" value="1"/>
</dbReference>
<dbReference type="InterPro" id="IPR027370">
    <property type="entry name" value="Znf-RING_euk"/>
</dbReference>
<feature type="domain" description="CRA" evidence="7">
    <location>
        <begin position="222"/>
        <end position="319"/>
    </location>
</feature>
<dbReference type="PANTHER" id="PTHR12170:SF3">
    <property type="entry name" value="GH10162P"/>
    <property type="match status" value="1"/>
</dbReference>
<dbReference type="GO" id="GO:0008270">
    <property type="term" value="F:zinc ion binding"/>
    <property type="evidence" value="ECO:0007669"/>
    <property type="project" value="UniProtKB-KW"/>
</dbReference>
<dbReference type="GO" id="GO:0043161">
    <property type="term" value="P:proteasome-mediated ubiquitin-dependent protein catabolic process"/>
    <property type="evidence" value="ECO:0007669"/>
    <property type="project" value="InterPro"/>
</dbReference>
<dbReference type="GO" id="GO:0005634">
    <property type="term" value="C:nucleus"/>
    <property type="evidence" value="ECO:0007669"/>
    <property type="project" value="TreeGrafter"/>
</dbReference>
<protein>
    <recommendedName>
        <fullName evidence="7">CRA domain-containing protein</fullName>
    </recommendedName>
</protein>
<dbReference type="InterPro" id="IPR037683">
    <property type="entry name" value="Rmd5_dRing"/>
</dbReference>
<dbReference type="InterPro" id="IPR013083">
    <property type="entry name" value="Znf_RING/FYVE/PHD"/>
</dbReference>
<comment type="subcellular location">
    <subcellularLocation>
        <location evidence="1">Cytoplasm</location>
    </subcellularLocation>
</comment>
<dbReference type="Pfam" id="PF10607">
    <property type="entry name" value="CTLH"/>
    <property type="match status" value="1"/>
</dbReference>
<comment type="caution">
    <text evidence="8">The sequence shown here is derived from an EMBL/GenBank/DDBJ whole genome shotgun (WGS) entry which is preliminary data.</text>
</comment>
<reference evidence="8 9" key="1">
    <citation type="submission" date="2019-01" db="EMBL/GenBank/DDBJ databases">
        <title>Nuclear Genome Assembly of the Microalgal Biofuel strain Nannochloropsis salina CCMP1776.</title>
        <authorList>
            <person name="Hovde B."/>
        </authorList>
    </citation>
    <scope>NUCLEOTIDE SEQUENCE [LARGE SCALE GENOMIC DNA]</scope>
    <source>
        <strain evidence="8 9">CCMP1776</strain>
    </source>
</reference>
<dbReference type="InterPro" id="IPR013144">
    <property type="entry name" value="CRA_dom"/>
</dbReference>
<evidence type="ECO:0000313" key="9">
    <source>
        <dbReference type="Proteomes" id="UP000355283"/>
    </source>
</evidence>
<evidence type="ECO:0000313" key="8">
    <source>
        <dbReference type="EMBL" id="TFJ81044.1"/>
    </source>
</evidence>
<organism evidence="8 9">
    <name type="scientific">Nannochloropsis salina CCMP1776</name>
    <dbReference type="NCBI Taxonomy" id="1027361"/>
    <lineage>
        <taxon>Eukaryota</taxon>
        <taxon>Sar</taxon>
        <taxon>Stramenopiles</taxon>
        <taxon>Ochrophyta</taxon>
        <taxon>Eustigmatophyceae</taxon>
        <taxon>Eustigmatales</taxon>
        <taxon>Monodopsidaceae</taxon>
        <taxon>Microchloropsis</taxon>
        <taxon>Microchloropsis salina</taxon>
    </lineage>
</organism>
<dbReference type="GO" id="GO:0005737">
    <property type="term" value="C:cytoplasm"/>
    <property type="evidence" value="ECO:0007669"/>
    <property type="project" value="UniProtKB-SubCell"/>
</dbReference>
<sequence length="419" mass="46556">MCDSLLTDLTRLREKQRQNTEITLRLVDSVGAALEGSLGEPTTPQVPHNSLEDIMPRLVQQHKTYHAALSKMTKSVDRIFQDATPSVFMCRPLRKEDLGLVDQMVGQHLYRRGRTRTAVKLVEEAGLSSSALNLQAHEALARVHEVIAAASRKRDLGPARAWAAEHREGLKHVGSNLEFKLARLQFIKLVAGDGSQGKRAEEDAKEEEEETPLGCEGEASTHQDDLAISFAREHLAPFAVEGGGNAEEVRKLMGSLLYAGRLDRSPYKRYLAPRLWAEAMEALHTEGCRMLGLPVESSLSVCYRASLHAMGPLAKMRQVVLNSKGDWEALEELPGGIEWGRDSSLRFHSVFSCPVTREQASRANPPMVLKCGHVICRNSLNRLLKPQTAGGRASQGQHRFKCFICPVEQTLHDAQQIYF</sequence>
<keyword evidence="4" id="KW-0863">Zinc-finger</keyword>
<dbReference type="SUPFAM" id="SSF57850">
    <property type="entry name" value="RING/U-box"/>
    <property type="match status" value="1"/>
</dbReference>
<keyword evidence="5" id="KW-0862">Zinc</keyword>
<evidence type="ECO:0000256" key="6">
    <source>
        <dbReference type="SAM" id="MobiDB-lite"/>
    </source>
</evidence>
<dbReference type="CDD" id="cd16652">
    <property type="entry name" value="dRING_Rmd5p-like"/>
    <property type="match status" value="1"/>
</dbReference>
<dbReference type="PANTHER" id="PTHR12170">
    <property type="entry name" value="MACROPHAGE ERYTHROBLAST ATTACHER-RELATED"/>
    <property type="match status" value="1"/>
</dbReference>
<dbReference type="AlphaFoldDB" id="A0A4D9CR85"/>
<keyword evidence="2" id="KW-0963">Cytoplasm</keyword>
<dbReference type="OrthoDB" id="185320at2759"/>
<accession>A0A4D9CR85</accession>
<dbReference type="GO" id="GO:0034657">
    <property type="term" value="C:GID complex"/>
    <property type="evidence" value="ECO:0007669"/>
    <property type="project" value="TreeGrafter"/>
</dbReference>
<name>A0A4D9CR85_9STRA</name>
<keyword evidence="9" id="KW-1185">Reference proteome</keyword>
<dbReference type="InterPro" id="IPR006594">
    <property type="entry name" value="LisH"/>
</dbReference>
<dbReference type="SMART" id="SM00757">
    <property type="entry name" value="CRA"/>
    <property type="match status" value="1"/>
</dbReference>
<evidence type="ECO:0000256" key="4">
    <source>
        <dbReference type="ARBA" id="ARBA00022771"/>
    </source>
</evidence>
<dbReference type="Pfam" id="PF13445">
    <property type="entry name" value="zf-RING_UBOX"/>
    <property type="match status" value="1"/>
</dbReference>
<evidence type="ECO:0000259" key="7">
    <source>
        <dbReference type="SMART" id="SM00757"/>
    </source>
</evidence>
<evidence type="ECO:0000256" key="3">
    <source>
        <dbReference type="ARBA" id="ARBA00022723"/>
    </source>
</evidence>